<reference evidence="1" key="1">
    <citation type="submission" date="2018-06" db="EMBL/GenBank/DDBJ databases">
        <authorList>
            <person name="Zhirakovskaya E."/>
        </authorList>
    </citation>
    <scope>NUCLEOTIDE SEQUENCE</scope>
</reference>
<organism evidence="1">
    <name type="scientific">hydrothermal vent metagenome</name>
    <dbReference type="NCBI Taxonomy" id="652676"/>
    <lineage>
        <taxon>unclassified sequences</taxon>
        <taxon>metagenomes</taxon>
        <taxon>ecological metagenomes</taxon>
    </lineage>
</organism>
<proteinExistence type="predicted"/>
<accession>A0A3B1CSK8</accession>
<protein>
    <submittedName>
        <fullName evidence="1">Uncharacterized protein</fullName>
    </submittedName>
</protein>
<dbReference type="Gene3D" id="1.25.40.10">
    <property type="entry name" value="Tetratricopeptide repeat domain"/>
    <property type="match status" value="1"/>
</dbReference>
<sequence length="186" mass="21350">MIRHLVVAFVVILGLGISLAFIPGNTELTLMHMKNREFELARYQFAEQFSAGDRSPSVSRSLTDLYVYFGELEKAIEVLKSFVEEHPGDHPAHLVLAGLYRDAQRTGDYIALQEKLTRKWPTEQGIRDLYAQYEVMAQTENQLQTLKRLVNRYPGKVNDHMTLAYLQANNRDFTSALDTLETLETR</sequence>
<gene>
    <name evidence="1" type="ORF">MNBD_NITROSPINAE05-1157</name>
</gene>
<dbReference type="InterPro" id="IPR011990">
    <property type="entry name" value="TPR-like_helical_dom_sf"/>
</dbReference>
<feature type="non-terminal residue" evidence="1">
    <location>
        <position position="186"/>
    </location>
</feature>
<name>A0A3B1CSK8_9ZZZZ</name>
<dbReference type="EMBL" id="UOGG01000153">
    <property type="protein sequence ID" value="VAX31352.1"/>
    <property type="molecule type" value="Genomic_DNA"/>
</dbReference>
<dbReference type="AlphaFoldDB" id="A0A3B1CSK8"/>
<evidence type="ECO:0000313" key="1">
    <source>
        <dbReference type="EMBL" id="VAX31352.1"/>
    </source>
</evidence>
<dbReference type="SUPFAM" id="SSF48452">
    <property type="entry name" value="TPR-like"/>
    <property type="match status" value="1"/>
</dbReference>